<dbReference type="RefSeq" id="WP_319985653.1">
    <property type="nucleotide sequence ID" value="NZ_JAXAVV010000009.1"/>
</dbReference>
<keyword evidence="7" id="KW-1185">Reference proteome</keyword>
<dbReference type="InterPro" id="IPR050347">
    <property type="entry name" value="Bact_Beta-galactosidase"/>
</dbReference>
<sequence>MGCQRPSYFTPEDLSKGVRHDYQLTRRQDVVLRLNLRQTGIGGNDSWGVHPLDTYKLFPNRDYTYTYPNLADAQALSSEPVGTAGGGTGPVQTGVDYRLVAQHSSKLVDINGGSASAGATATQWTATGGLNQVFDLLDSGSGYYRVRARHSGLVLQVASSSTGADITQQPDSGSPSRQWQVVDHGLGVISLVNRQSGLAVDVWQASTADGARISQWTTGSGLNQRFGLQRL</sequence>
<dbReference type="EC" id="3.2.1.23" evidence="2"/>
<dbReference type="Proteomes" id="UP001271792">
    <property type="component" value="Unassembled WGS sequence"/>
</dbReference>
<evidence type="ECO:0000256" key="3">
    <source>
        <dbReference type="ARBA" id="ARBA00022801"/>
    </source>
</evidence>
<evidence type="ECO:0000313" key="7">
    <source>
        <dbReference type="Proteomes" id="UP001271792"/>
    </source>
</evidence>
<reference evidence="6 7" key="1">
    <citation type="submission" date="2023-11" db="EMBL/GenBank/DDBJ databases">
        <title>Lentzea sokolovensis, sp. nov., Lentzea kristufkii, sp. nov., and Lentzea miocenensis, sp. nov., rare actinobacteria from Sokolov Coal Basin, Miocene lacustrine sediment, Czech Republic.</title>
        <authorList>
            <person name="Lara A."/>
            <person name="Kotroba L."/>
            <person name="Nouioui I."/>
            <person name="Neumann-Schaal M."/>
            <person name="Mast Y."/>
            <person name="Chronakova A."/>
        </authorList>
    </citation>
    <scope>NUCLEOTIDE SEQUENCE [LARGE SCALE GENOMIC DNA]</scope>
    <source>
        <strain evidence="6 7">BCCO 10_0798</strain>
    </source>
</reference>
<comment type="caution">
    <text evidence="6">The sequence shown here is derived from an EMBL/GenBank/DDBJ whole genome shotgun (WGS) entry which is preliminary data.</text>
</comment>
<feature type="domain" description="Ricin B lectin" evidence="5">
    <location>
        <begin position="93"/>
        <end position="229"/>
    </location>
</feature>
<dbReference type="InterPro" id="IPR004199">
    <property type="entry name" value="B-gal_small/dom_5"/>
</dbReference>
<dbReference type="InterPro" id="IPR011013">
    <property type="entry name" value="Gal_mutarotase_sf_dom"/>
</dbReference>
<dbReference type="InterPro" id="IPR035992">
    <property type="entry name" value="Ricin_B-like_lectins"/>
</dbReference>
<dbReference type="Pfam" id="PF02929">
    <property type="entry name" value="Bgal_small_N"/>
    <property type="match status" value="1"/>
</dbReference>
<dbReference type="Pfam" id="PF14200">
    <property type="entry name" value="RicinB_lectin_2"/>
    <property type="match status" value="1"/>
</dbReference>
<dbReference type="InterPro" id="IPR000772">
    <property type="entry name" value="Ricin_B_lectin"/>
</dbReference>
<protein>
    <recommendedName>
        <fullName evidence="2">beta-galactosidase</fullName>
        <ecNumber evidence="2">3.2.1.23</ecNumber>
    </recommendedName>
</protein>
<dbReference type="SMART" id="SM00458">
    <property type="entry name" value="RICIN"/>
    <property type="match status" value="1"/>
</dbReference>
<evidence type="ECO:0000256" key="4">
    <source>
        <dbReference type="ARBA" id="ARBA00023295"/>
    </source>
</evidence>
<accession>A0ABU4TUM2</accession>
<evidence type="ECO:0000256" key="1">
    <source>
        <dbReference type="ARBA" id="ARBA00001412"/>
    </source>
</evidence>
<dbReference type="SUPFAM" id="SSF50370">
    <property type="entry name" value="Ricin B-like lectins"/>
    <property type="match status" value="1"/>
</dbReference>
<keyword evidence="3" id="KW-0378">Hydrolase</keyword>
<dbReference type="PROSITE" id="PS50231">
    <property type="entry name" value="RICIN_B_LECTIN"/>
    <property type="match status" value="1"/>
</dbReference>
<evidence type="ECO:0000259" key="5">
    <source>
        <dbReference type="SMART" id="SM00458"/>
    </source>
</evidence>
<dbReference type="PANTHER" id="PTHR46323:SF2">
    <property type="entry name" value="BETA-GALACTOSIDASE"/>
    <property type="match status" value="1"/>
</dbReference>
<name>A0ABU4TUM2_9PSEU</name>
<organism evidence="6 7">
    <name type="scientific">Lentzea kristufekii</name>
    <dbReference type="NCBI Taxonomy" id="3095430"/>
    <lineage>
        <taxon>Bacteria</taxon>
        <taxon>Bacillati</taxon>
        <taxon>Actinomycetota</taxon>
        <taxon>Actinomycetes</taxon>
        <taxon>Pseudonocardiales</taxon>
        <taxon>Pseudonocardiaceae</taxon>
        <taxon>Lentzea</taxon>
    </lineage>
</organism>
<dbReference type="Gene3D" id="2.80.10.50">
    <property type="match status" value="1"/>
</dbReference>
<keyword evidence="4" id="KW-0326">Glycosidase</keyword>
<dbReference type="InterPro" id="IPR014718">
    <property type="entry name" value="GH-type_carb-bd"/>
</dbReference>
<gene>
    <name evidence="6" type="ORF">SK571_20275</name>
</gene>
<proteinExistence type="predicted"/>
<evidence type="ECO:0000256" key="2">
    <source>
        <dbReference type="ARBA" id="ARBA00012756"/>
    </source>
</evidence>
<comment type="catalytic activity">
    <reaction evidence="1">
        <text>Hydrolysis of terminal non-reducing beta-D-galactose residues in beta-D-galactosides.</text>
        <dbReference type="EC" id="3.2.1.23"/>
    </reaction>
</comment>
<dbReference type="Gene3D" id="2.70.98.10">
    <property type="match status" value="1"/>
</dbReference>
<evidence type="ECO:0000313" key="6">
    <source>
        <dbReference type="EMBL" id="MDX8051734.1"/>
    </source>
</evidence>
<dbReference type="PANTHER" id="PTHR46323">
    <property type="entry name" value="BETA-GALACTOSIDASE"/>
    <property type="match status" value="1"/>
</dbReference>
<dbReference type="SUPFAM" id="SSF74650">
    <property type="entry name" value="Galactose mutarotase-like"/>
    <property type="match status" value="1"/>
</dbReference>
<dbReference type="EMBL" id="JAXAVV010000009">
    <property type="protein sequence ID" value="MDX8051734.1"/>
    <property type="molecule type" value="Genomic_DNA"/>
</dbReference>